<dbReference type="GO" id="GO:0050750">
    <property type="term" value="F:low-density lipoprotein particle receptor binding"/>
    <property type="evidence" value="ECO:0007669"/>
    <property type="project" value="InterPro"/>
</dbReference>
<evidence type="ECO:0000259" key="2">
    <source>
        <dbReference type="Pfam" id="PF06401"/>
    </source>
</evidence>
<dbReference type="GO" id="GO:0005783">
    <property type="term" value="C:endoplasmic reticulum"/>
    <property type="evidence" value="ECO:0007669"/>
    <property type="project" value="InterPro"/>
</dbReference>
<evidence type="ECO:0000313" key="4">
    <source>
        <dbReference type="WBParaSite" id="ACRNAN_Path_1422.g5582.t1"/>
    </source>
</evidence>
<dbReference type="GO" id="GO:0048259">
    <property type="term" value="P:regulation of receptor-mediated endocytosis"/>
    <property type="evidence" value="ECO:0007669"/>
    <property type="project" value="TreeGrafter"/>
</dbReference>
<dbReference type="WBParaSite" id="ACRNAN_Path_1422.g5582.t1">
    <property type="protein sequence ID" value="ACRNAN_Path_1422.g5582.t1"/>
    <property type="gene ID" value="ACRNAN_Path_1422.g5582"/>
</dbReference>
<protein>
    <submittedName>
        <fullName evidence="4">Alpha-2-macroglobulin RAP C-terminal domain-containing protein</fullName>
    </submittedName>
</protein>
<keyword evidence="1" id="KW-0175">Coiled coil</keyword>
<dbReference type="AlphaFoldDB" id="A0A914C0G0"/>
<evidence type="ECO:0000256" key="1">
    <source>
        <dbReference type="SAM" id="Coils"/>
    </source>
</evidence>
<dbReference type="PANTHER" id="PTHR16560:SF2">
    <property type="entry name" value="ALPHA-2-MACROGLOBULIN RECEPTOR-ASSOCIATED PROTEIN"/>
    <property type="match status" value="1"/>
</dbReference>
<dbReference type="SUPFAM" id="SSF47045">
    <property type="entry name" value="RAP domain-like"/>
    <property type="match status" value="3"/>
</dbReference>
<name>A0A914C0G0_9BILA</name>
<dbReference type="GO" id="GO:0008201">
    <property type="term" value="F:heparin binding"/>
    <property type="evidence" value="ECO:0007669"/>
    <property type="project" value="InterPro"/>
</dbReference>
<dbReference type="PANTHER" id="PTHR16560">
    <property type="entry name" value="ALPHA-2-MACROGLOBULIN RECEPTOR-ASSOCIATED PROTEIN"/>
    <property type="match status" value="1"/>
</dbReference>
<proteinExistence type="predicted"/>
<dbReference type="Gene3D" id="1.20.81.10">
    <property type="entry name" value="RAP domain"/>
    <property type="match status" value="3"/>
</dbReference>
<dbReference type="InterPro" id="IPR038003">
    <property type="entry name" value="A2-macroglobuin_RAP"/>
</dbReference>
<organism evidence="3 4">
    <name type="scientific">Acrobeloides nanus</name>
    <dbReference type="NCBI Taxonomy" id="290746"/>
    <lineage>
        <taxon>Eukaryota</taxon>
        <taxon>Metazoa</taxon>
        <taxon>Ecdysozoa</taxon>
        <taxon>Nematoda</taxon>
        <taxon>Chromadorea</taxon>
        <taxon>Rhabditida</taxon>
        <taxon>Tylenchina</taxon>
        <taxon>Cephalobomorpha</taxon>
        <taxon>Cephaloboidea</taxon>
        <taxon>Cephalobidae</taxon>
        <taxon>Acrobeloides</taxon>
    </lineage>
</organism>
<dbReference type="GO" id="GO:0048019">
    <property type="term" value="F:receptor antagonist activity"/>
    <property type="evidence" value="ECO:0007669"/>
    <property type="project" value="InterPro"/>
</dbReference>
<keyword evidence="3" id="KW-1185">Reference proteome</keyword>
<sequence length="309" mass="36964">MGIVAKSDPKFRMEKINFIWSKAQNSLDEKMSQKLQKDLATFDSLYMSAKQDSEHHKTIKSIEEIDMKLEQMLRRYDLEDTIRAFRMKYKYERPQIYAETEESRSNSVLHAHIFDDTRVQKLWEAAREDEDFSLEELDAFFSALKDHETKIDYYKNLIKQEKERKENEIHHGDDQEHEDLTKKIKFTNKKLEEAFEILQGQVTELKANPFKNPKVRQLWNKANSNKNLSPSQLEDIKVELRHLEKQMRKVDYHREQLNNAKEMSKYGGEKTNSLHDPEITELEEEHERLARKMKKLEHHITTKVSHTEL</sequence>
<dbReference type="Pfam" id="PF06401">
    <property type="entry name" value="Alpha-2-MRAP_C"/>
    <property type="match status" value="1"/>
</dbReference>
<feature type="domain" description="Alpha-2-macroglobulin RAP C-terminal" evidence="2">
    <location>
        <begin position="113"/>
        <end position="309"/>
    </location>
</feature>
<dbReference type="Proteomes" id="UP000887540">
    <property type="component" value="Unplaced"/>
</dbReference>
<dbReference type="InterPro" id="IPR036744">
    <property type="entry name" value="RAP_sf"/>
</dbReference>
<accession>A0A914C0G0</accession>
<dbReference type="InterPro" id="IPR010483">
    <property type="entry name" value="Alpha_2_MRAP_C"/>
</dbReference>
<reference evidence="4" key="1">
    <citation type="submission" date="2022-11" db="UniProtKB">
        <authorList>
            <consortium name="WormBaseParasite"/>
        </authorList>
    </citation>
    <scope>IDENTIFICATION</scope>
</reference>
<evidence type="ECO:0000313" key="3">
    <source>
        <dbReference type="Proteomes" id="UP000887540"/>
    </source>
</evidence>
<feature type="coiled-coil region" evidence="1">
    <location>
        <begin position="240"/>
        <end position="299"/>
    </location>
</feature>